<name>A0ABN7PJT1_TIMPD</name>
<organism evidence="1 2">
    <name type="scientific">Timema podura</name>
    <name type="common">Walking stick</name>
    <dbReference type="NCBI Taxonomy" id="61482"/>
    <lineage>
        <taxon>Eukaryota</taxon>
        <taxon>Metazoa</taxon>
        <taxon>Ecdysozoa</taxon>
        <taxon>Arthropoda</taxon>
        <taxon>Hexapoda</taxon>
        <taxon>Insecta</taxon>
        <taxon>Pterygota</taxon>
        <taxon>Neoptera</taxon>
        <taxon>Polyneoptera</taxon>
        <taxon>Phasmatodea</taxon>
        <taxon>Timematodea</taxon>
        <taxon>Timematoidea</taxon>
        <taxon>Timematidae</taxon>
        <taxon>Timema</taxon>
    </lineage>
</organism>
<dbReference type="PANTHER" id="PTHR43612:SF3">
    <property type="entry name" value="TRIFUNCTIONAL ENZYME SUBUNIT ALPHA, MITOCHONDRIAL"/>
    <property type="match status" value="1"/>
</dbReference>
<comment type="caution">
    <text evidence="1">The sequence shown here is derived from an EMBL/GenBank/DDBJ whole genome shotgun (WGS) entry which is preliminary data.</text>
</comment>
<dbReference type="CDD" id="cd06558">
    <property type="entry name" value="crotonase-like"/>
    <property type="match status" value="1"/>
</dbReference>
<reference evidence="1" key="1">
    <citation type="submission" date="2021-03" db="EMBL/GenBank/DDBJ databases">
        <authorList>
            <person name="Tran Van P."/>
        </authorList>
    </citation>
    <scope>NUCLEOTIDE SEQUENCE</scope>
</reference>
<keyword evidence="2" id="KW-1185">Reference proteome</keyword>
<evidence type="ECO:0000313" key="1">
    <source>
        <dbReference type="EMBL" id="CAG2068032.1"/>
    </source>
</evidence>
<gene>
    <name evidence="1" type="ORF">TPAB3V08_LOCUS14975</name>
</gene>
<sequence>MEVMFEVEQLLQQIAQNPSVRAAVLISGKPNCFIAGADINLLQACKTTEEVTSISRTGQQILANIENSKKPIIAAIQGSCLGGGLEKHKSKVNEDGMRYLRNVCGKTRMDKVSDEWALKECGLKGNTMG</sequence>
<protein>
    <submittedName>
        <fullName evidence="1">Uncharacterized protein</fullName>
    </submittedName>
</protein>
<proteinExistence type="predicted"/>
<dbReference type="SUPFAM" id="SSF52096">
    <property type="entry name" value="ClpP/crotonase"/>
    <property type="match status" value="1"/>
</dbReference>
<dbReference type="PANTHER" id="PTHR43612">
    <property type="entry name" value="TRIFUNCTIONAL ENZYME SUBUNIT ALPHA"/>
    <property type="match status" value="1"/>
</dbReference>
<dbReference type="InterPro" id="IPR001753">
    <property type="entry name" value="Enoyl-CoA_hydra/iso"/>
</dbReference>
<accession>A0ABN7PJT1</accession>
<evidence type="ECO:0000313" key="2">
    <source>
        <dbReference type="Proteomes" id="UP001153148"/>
    </source>
</evidence>
<dbReference type="Pfam" id="PF00378">
    <property type="entry name" value="ECH_1"/>
    <property type="match status" value="1"/>
</dbReference>
<dbReference type="InterPro" id="IPR050136">
    <property type="entry name" value="FA_oxidation_alpha_subunit"/>
</dbReference>
<dbReference type="EMBL" id="CAJPIN010080213">
    <property type="protein sequence ID" value="CAG2068032.1"/>
    <property type="molecule type" value="Genomic_DNA"/>
</dbReference>
<dbReference type="Gene3D" id="3.90.226.10">
    <property type="entry name" value="2-enoyl-CoA Hydratase, Chain A, domain 1"/>
    <property type="match status" value="1"/>
</dbReference>
<dbReference type="Proteomes" id="UP001153148">
    <property type="component" value="Unassembled WGS sequence"/>
</dbReference>
<feature type="non-terminal residue" evidence="1">
    <location>
        <position position="129"/>
    </location>
</feature>
<dbReference type="InterPro" id="IPR029045">
    <property type="entry name" value="ClpP/crotonase-like_dom_sf"/>
</dbReference>